<dbReference type="EMBL" id="JAGMUV010000003">
    <property type="protein sequence ID" value="KAH7165615.1"/>
    <property type="molecule type" value="Genomic_DNA"/>
</dbReference>
<sequence length="126" mass="14839">MCTTLKTTMACGHTFTRTSEQCTPSSSPCNTPDVQCRFFNDTCAKCDPEQRRRRVKMEYEYRHAELMQLYLAAKKVGNRDTMIRLEYMMTENTLSTRQRNFEVGLVRRDPDVMWEESSSETSHKFE</sequence>
<gene>
    <name evidence="1" type="ORF">EDB81DRAFT_259677</name>
</gene>
<comment type="caution">
    <text evidence="1">The sequence shown here is derived from an EMBL/GenBank/DDBJ whole genome shotgun (WGS) entry which is preliminary data.</text>
</comment>
<accession>A0A9P9FKX3</accession>
<dbReference type="AlphaFoldDB" id="A0A9P9FKX3"/>
<protein>
    <submittedName>
        <fullName evidence="1">Uncharacterized protein</fullName>
    </submittedName>
</protein>
<evidence type="ECO:0000313" key="1">
    <source>
        <dbReference type="EMBL" id="KAH7165615.1"/>
    </source>
</evidence>
<keyword evidence="2" id="KW-1185">Reference proteome</keyword>
<organism evidence="1 2">
    <name type="scientific">Dactylonectria macrodidyma</name>
    <dbReference type="NCBI Taxonomy" id="307937"/>
    <lineage>
        <taxon>Eukaryota</taxon>
        <taxon>Fungi</taxon>
        <taxon>Dikarya</taxon>
        <taxon>Ascomycota</taxon>
        <taxon>Pezizomycotina</taxon>
        <taxon>Sordariomycetes</taxon>
        <taxon>Hypocreomycetidae</taxon>
        <taxon>Hypocreales</taxon>
        <taxon>Nectriaceae</taxon>
        <taxon>Dactylonectria</taxon>
    </lineage>
</organism>
<dbReference type="Proteomes" id="UP000738349">
    <property type="component" value="Unassembled WGS sequence"/>
</dbReference>
<proteinExistence type="predicted"/>
<reference evidence="1" key="1">
    <citation type="journal article" date="2021" name="Nat. Commun.">
        <title>Genetic determinants of endophytism in the Arabidopsis root mycobiome.</title>
        <authorList>
            <person name="Mesny F."/>
            <person name="Miyauchi S."/>
            <person name="Thiergart T."/>
            <person name="Pickel B."/>
            <person name="Atanasova L."/>
            <person name="Karlsson M."/>
            <person name="Huettel B."/>
            <person name="Barry K.W."/>
            <person name="Haridas S."/>
            <person name="Chen C."/>
            <person name="Bauer D."/>
            <person name="Andreopoulos W."/>
            <person name="Pangilinan J."/>
            <person name="LaButti K."/>
            <person name="Riley R."/>
            <person name="Lipzen A."/>
            <person name="Clum A."/>
            <person name="Drula E."/>
            <person name="Henrissat B."/>
            <person name="Kohler A."/>
            <person name="Grigoriev I.V."/>
            <person name="Martin F.M."/>
            <person name="Hacquard S."/>
        </authorList>
    </citation>
    <scope>NUCLEOTIDE SEQUENCE</scope>
    <source>
        <strain evidence="1">MPI-CAGE-AT-0147</strain>
    </source>
</reference>
<dbReference type="OrthoDB" id="5086119at2759"/>
<evidence type="ECO:0000313" key="2">
    <source>
        <dbReference type="Proteomes" id="UP000738349"/>
    </source>
</evidence>
<name>A0A9P9FKX3_9HYPO</name>